<evidence type="ECO:0000256" key="1">
    <source>
        <dbReference type="SAM" id="Phobius"/>
    </source>
</evidence>
<accession>A0A3P7LFR3</accession>
<keyword evidence="1" id="KW-1133">Transmembrane helix</keyword>
<dbReference type="Proteomes" id="UP000281553">
    <property type="component" value="Unassembled WGS sequence"/>
</dbReference>
<keyword evidence="3" id="KW-1185">Reference proteome</keyword>
<dbReference type="EMBL" id="UYRU01045796">
    <property type="protein sequence ID" value="VDN08788.1"/>
    <property type="molecule type" value="Genomic_DNA"/>
</dbReference>
<feature type="transmembrane region" description="Helical" evidence="1">
    <location>
        <begin position="39"/>
        <end position="62"/>
    </location>
</feature>
<dbReference type="OrthoDB" id="6257051at2759"/>
<organism evidence="2 3">
    <name type="scientific">Dibothriocephalus latus</name>
    <name type="common">Fish tapeworm</name>
    <name type="synonym">Diphyllobothrium latum</name>
    <dbReference type="NCBI Taxonomy" id="60516"/>
    <lineage>
        <taxon>Eukaryota</taxon>
        <taxon>Metazoa</taxon>
        <taxon>Spiralia</taxon>
        <taxon>Lophotrochozoa</taxon>
        <taxon>Platyhelminthes</taxon>
        <taxon>Cestoda</taxon>
        <taxon>Eucestoda</taxon>
        <taxon>Diphyllobothriidea</taxon>
        <taxon>Diphyllobothriidae</taxon>
        <taxon>Dibothriocephalus</taxon>
    </lineage>
</organism>
<feature type="transmembrane region" description="Helical" evidence="1">
    <location>
        <begin position="83"/>
        <end position="104"/>
    </location>
</feature>
<feature type="transmembrane region" description="Helical" evidence="1">
    <location>
        <begin position="110"/>
        <end position="129"/>
    </location>
</feature>
<proteinExistence type="predicted"/>
<keyword evidence="1" id="KW-0812">Transmembrane</keyword>
<evidence type="ECO:0000313" key="3">
    <source>
        <dbReference type="Proteomes" id="UP000281553"/>
    </source>
</evidence>
<name>A0A3P7LFR3_DIBLA</name>
<gene>
    <name evidence="2" type="ORF">DILT_LOCUS4619</name>
</gene>
<protein>
    <submittedName>
        <fullName evidence="2">Uncharacterized protein</fullName>
    </submittedName>
</protein>
<reference evidence="2 3" key="1">
    <citation type="submission" date="2018-11" db="EMBL/GenBank/DDBJ databases">
        <authorList>
            <consortium name="Pathogen Informatics"/>
        </authorList>
    </citation>
    <scope>NUCLEOTIDE SEQUENCE [LARGE SCALE GENOMIC DNA]</scope>
</reference>
<dbReference type="AlphaFoldDB" id="A0A3P7LFR3"/>
<sequence>MNVSLLILPLSCLAIGLCITSLALPYWRCGYFFSICLLSLMQLISVVLFCGGLFIICVVFITDVCGVCSDSWIPGQVCATFRVLFNALGVSAMMAGNILYAFIFIDSWSFILSLTGSVIAFHVVLLSLFTSRCLQSR</sequence>
<keyword evidence="1" id="KW-0472">Membrane</keyword>
<evidence type="ECO:0000313" key="2">
    <source>
        <dbReference type="EMBL" id="VDN08788.1"/>
    </source>
</evidence>